<comment type="caution">
    <text evidence="2">The sequence shown here is derived from an EMBL/GenBank/DDBJ whole genome shotgun (WGS) entry which is preliminary data.</text>
</comment>
<accession>A0A120CUX1</accession>
<feature type="signal peptide" evidence="1">
    <location>
        <begin position="1"/>
        <end position="17"/>
    </location>
</feature>
<keyword evidence="3" id="KW-1185">Reference proteome</keyword>
<organism evidence="2 3">
    <name type="scientific">Hyphomicrobium sulfonivorans</name>
    <dbReference type="NCBI Taxonomy" id="121290"/>
    <lineage>
        <taxon>Bacteria</taxon>
        <taxon>Pseudomonadati</taxon>
        <taxon>Pseudomonadota</taxon>
        <taxon>Alphaproteobacteria</taxon>
        <taxon>Hyphomicrobiales</taxon>
        <taxon>Hyphomicrobiaceae</taxon>
        <taxon>Hyphomicrobium</taxon>
    </lineage>
</organism>
<keyword evidence="1" id="KW-0732">Signal</keyword>
<proteinExistence type="predicted"/>
<evidence type="ECO:0000313" key="3">
    <source>
        <dbReference type="Proteomes" id="UP000059074"/>
    </source>
</evidence>
<dbReference type="Proteomes" id="UP000059074">
    <property type="component" value="Unassembled WGS sequence"/>
</dbReference>
<dbReference type="AlphaFoldDB" id="A0A120CUX1"/>
<evidence type="ECO:0000313" key="2">
    <source>
        <dbReference type="EMBL" id="KWT66898.1"/>
    </source>
</evidence>
<gene>
    <name evidence="2" type="ORF">APY04_2305</name>
</gene>
<dbReference type="EMBL" id="LMTR01000071">
    <property type="protein sequence ID" value="KWT66898.1"/>
    <property type="molecule type" value="Genomic_DNA"/>
</dbReference>
<protein>
    <recommendedName>
        <fullName evidence="4">Lipoprotein</fullName>
    </recommendedName>
</protein>
<reference evidence="2 3" key="1">
    <citation type="submission" date="2015-10" db="EMBL/GenBank/DDBJ databases">
        <title>Transcriptomic analysis of a linuron degrading triple-species bacterial consortium.</title>
        <authorList>
            <person name="Albers P."/>
        </authorList>
    </citation>
    <scope>NUCLEOTIDE SEQUENCE [LARGE SCALE GENOMIC DNA]</scope>
    <source>
        <strain evidence="2 3">WDL6</strain>
    </source>
</reference>
<dbReference type="STRING" id="121290.APY04_2305"/>
<evidence type="ECO:0008006" key="4">
    <source>
        <dbReference type="Google" id="ProtNLM"/>
    </source>
</evidence>
<sequence length="167" mass="17849">MKAASPAFALLIATALGGCSGSSGLSTSSLLGGDDKPAAPVNDAPARAFQVGTVSARAVKCGFHFDPGKLKVTYLDYERNIPGQDMAKIERVYDVSYNGVAKAVAGEGEYCTDGKTRQIKADLSRHLVGDYTPRPQVKEKEDDGLFSFGNYEGEGMKTKFPMDNRDD</sequence>
<evidence type="ECO:0000256" key="1">
    <source>
        <dbReference type="SAM" id="SignalP"/>
    </source>
</evidence>
<dbReference type="PROSITE" id="PS51257">
    <property type="entry name" value="PROKAR_LIPOPROTEIN"/>
    <property type="match status" value="1"/>
</dbReference>
<feature type="chain" id="PRO_5007163959" description="Lipoprotein" evidence="1">
    <location>
        <begin position="18"/>
        <end position="167"/>
    </location>
</feature>
<dbReference type="PATRIC" id="fig|121290.4.peg.2503"/>
<name>A0A120CUX1_HYPSL</name>